<keyword evidence="2" id="KW-1185">Reference proteome</keyword>
<dbReference type="EMBL" id="JAWDGP010002161">
    <property type="protein sequence ID" value="KAK3785205.1"/>
    <property type="molecule type" value="Genomic_DNA"/>
</dbReference>
<dbReference type="AlphaFoldDB" id="A0AAE1DWR4"/>
<evidence type="ECO:0000313" key="2">
    <source>
        <dbReference type="Proteomes" id="UP001283361"/>
    </source>
</evidence>
<name>A0AAE1DWR4_9GAST</name>
<reference evidence="1" key="1">
    <citation type="journal article" date="2023" name="G3 (Bethesda)">
        <title>A reference genome for the long-term kleptoplast-retaining sea slug Elysia crispata morphotype clarki.</title>
        <authorList>
            <person name="Eastman K.E."/>
            <person name="Pendleton A.L."/>
            <person name="Shaikh M.A."/>
            <person name="Suttiyut T."/>
            <person name="Ogas R."/>
            <person name="Tomko P."/>
            <person name="Gavelis G."/>
            <person name="Widhalm J.R."/>
            <person name="Wisecaver J.H."/>
        </authorList>
    </citation>
    <scope>NUCLEOTIDE SEQUENCE</scope>
    <source>
        <strain evidence="1">ECLA1</strain>
    </source>
</reference>
<evidence type="ECO:0000313" key="1">
    <source>
        <dbReference type="EMBL" id="KAK3785205.1"/>
    </source>
</evidence>
<organism evidence="1 2">
    <name type="scientific">Elysia crispata</name>
    <name type="common">lettuce slug</name>
    <dbReference type="NCBI Taxonomy" id="231223"/>
    <lineage>
        <taxon>Eukaryota</taxon>
        <taxon>Metazoa</taxon>
        <taxon>Spiralia</taxon>
        <taxon>Lophotrochozoa</taxon>
        <taxon>Mollusca</taxon>
        <taxon>Gastropoda</taxon>
        <taxon>Heterobranchia</taxon>
        <taxon>Euthyneura</taxon>
        <taxon>Panpulmonata</taxon>
        <taxon>Sacoglossa</taxon>
        <taxon>Placobranchoidea</taxon>
        <taxon>Plakobranchidae</taxon>
        <taxon>Elysia</taxon>
    </lineage>
</organism>
<sequence length="77" mass="8360">MNHKVKRRHSGMKWRGQVRGDNLVLEPARLSGVGEDVGRELHLLVQRLGARGARELPEAGVGPDVSVQIGGSARGQR</sequence>
<comment type="caution">
    <text evidence="1">The sequence shown here is derived from an EMBL/GenBank/DDBJ whole genome shotgun (WGS) entry which is preliminary data.</text>
</comment>
<protein>
    <submittedName>
        <fullName evidence="1">Uncharacterized protein</fullName>
    </submittedName>
</protein>
<dbReference type="Proteomes" id="UP001283361">
    <property type="component" value="Unassembled WGS sequence"/>
</dbReference>
<proteinExistence type="predicted"/>
<accession>A0AAE1DWR4</accession>
<gene>
    <name evidence="1" type="ORF">RRG08_059117</name>
</gene>